<proteinExistence type="predicted"/>
<dbReference type="EMBL" id="JAMKFB020000005">
    <property type="protein sequence ID" value="KAL0194257.1"/>
    <property type="molecule type" value="Genomic_DNA"/>
</dbReference>
<feature type="non-terminal residue" evidence="1">
    <location>
        <position position="1"/>
    </location>
</feature>
<name>A0ABD0R6U0_CIRMR</name>
<evidence type="ECO:0000313" key="2">
    <source>
        <dbReference type="Proteomes" id="UP001529510"/>
    </source>
</evidence>
<evidence type="ECO:0000313" key="1">
    <source>
        <dbReference type="EMBL" id="KAL0194257.1"/>
    </source>
</evidence>
<organism evidence="1 2">
    <name type="scientific">Cirrhinus mrigala</name>
    <name type="common">Mrigala</name>
    <dbReference type="NCBI Taxonomy" id="683832"/>
    <lineage>
        <taxon>Eukaryota</taxon>
        <taxon>Metazoa</taxon>
        <taxon>Chordata</taxon>
        <taxon>Craniata</taxon>
        <taxon>Vertebrata</taxon>
        <taxon>Euteleostomi</taxon>
        <taxon>Actinopterygii</taxon>
        <taxon>Neopterygii</taxon>
        <taxon>Teleostei</taxon>
        <taxon>Ostariophysi</taxon>
        <taxon>Cypriniformes</taxon>
        <taxon>Cyprinidae</taxon>
        <taxon>Labeoninae</taxon>
        <taxon>Labeonini</taxon>
        <taxon>Cirrhinus</taxon>
    </lineage>
</organism>
<reference evidence="1 2" key="1">
    <citation type="submission" date="2024-05" db="EMBL/GenBank/DDBJ databases">
        <title>Genome sequencing and assembly of Indian major carp, Cirrhinus mrigala (Hamilton, 1822).</title>
        <authorList>
            <person name="Mohindra V."/>
            <person name="Chowdhury L.M."/>
            <person name="Lal K."/>
            <person name="Jena J.K."/>
        </authorList>
    </citation>
    <scope>NUCLEOTIDE SEQUENCE [LARGE SCALE GENOMIC DNA]</scope>
    <source>
        <strain evidence="1">CM1030</strain>
        <tissue evidence="1">Blood</tissue>
    </source>
</reference>
<sequence length="59" mass="6430">PHKVPTHNSGPVGKHSQVLTDLANMNLCVLNGDDPSDLDQSIRTTLKGELFLKSARIHI</sequence>
<keyword evidence="2" id="KW-1185">Reference proteome</keyword>
<accession>A0ABD0R6U0</accession>
<dbReference type="AlphaFoldDB" id="A0ABD0R6U0"/>
<gene>
    <name evidence="1" type="ORF">M9458_012553</name>
</gene>
<dbReference type="Proteomes" id="UP001529510">
    <property type="component" value="Unassembled WGS sequence"/>
</dbReference>
<comment type="caution">
    <text evidence="1">The sequence shown here is derived from an EMBL/GenBank/DDBJ whole genome shotgun (WGS) entry which is preliminary data.</text>
</comment>
<protein>
    <submittedName>
        <fullName evidence="1">Uncharacterized protein</fullName>
    </submittedName>
</protein>